<sequence>MAVYDWTGQRARRMKMVRAASVAMLLIILMAIPAILLHYNLIQYPY</sequence>
<evidence type="ECO:0000313" key="2">
    <source>
        <dbReference type="EMBL" id="SCB24707.1"/>
    </source>
</evidence>
<keyword evidence="1" id="KW-1133">Transmembrane helix</keyword>
<feature type="transmembrane region" description="Helical" evidence="1">
    <location>
        <begin position="20"/>
        <end position="42"/>
    </location>
</feature>
<protein>
    <submittedName>
        <fullName evidence="2">Uncharacterized protein</fullName>
    </submittedName>
</protein>
<name>A0A1C3VAS2_9HYPH</name>
<evidence type="ECO:0000256" key="1">
    <source>
        <dbReference type="SAM" id="Phobius"/>
    </source>
</evidence>
<evidence type="ECO:0000313" key="3">
    <source>
        <dbReference type="Proteomes" id="UP000186228"/>
    </source>
</evidence>
<organism evidence="2 3">
    <name type="scientific">Rhizobium hainanense</name>
    <dbReference type="NCBI Taxonomy" id="52131"/>
    <lineage>
        <taxon>Bacteria</taxon>
        <taxon>Pseudomonadati</taxon>
        <taxon>Pseudomonadota</taxon>
        <taxon>Alphaproteobacteria</taxon>
        <taxon>Hyphomicrobiales</taxon>
        <taxon>Rhizobiaceae</taxon>
        <taxon>Rhizobium/Agrobacterium group</taxon>
        <taxon>Rhizobium</taxon>
    </lineage>
</organism>
<accession>A0A1C3VAS2</accession>
<keyword evidence="1" id="KW-0812">Transmembrane</keyword>
<dbReference type="EMBL" id="FMAC01000005">
    <property type="protein sequence ID" value="SCB24707.1"/>
    <property type="molecule type" value="Genomic_DNA"/>
</dbReference>
<keyword evidence="1" id="KW-0472">Membrane</keyword>
<dbReference type="AlphaFoldDB" id="A0A1C3VAS2"/>
<dbReference type="Proteomes" id="UP000186228">
    <property type="component" value="Unassembled WGS sequence"/>
</dbReference>
<keyword evidence="3" id="KW-1185">Reference proteome</keyword>
<dbReference type="RefSeq" id="WP_159444792.1">
    <property type="nucleotide sequence ID" value="NZ_FMAC01000005.1"/>
</dbReference>
<gene>
    <name evidence="2" type="ORF">GA0061100_105127</name>
</gene>
<proteinExistence type="predicted"/>
<reference evidence="3" key="1">
    <citation type="submission" date="2016-08" db="EMBL/GenBank/DDBJ databases">
        <authorList>
            <person name="Varghese N."/>
            <person name="Submissions Spin"/>
        </authorList>
    </citation>
    <scope>NUCLEOTIDE SEQUENCE [LARGE SCALE GENOMIC DNA]</scope>
    <source>
        <strain evidence="3">CCBAU 57015</strain>
    </source>
</reference>